<sequence length="171" mass="18469">MTGFDPAFVQLGYVTADIDAAIDHFTRSAGVSQWLRWSDVAVEKEIDGTIARSVLDLAFAWRGSTMLELIRPVSGAVEIYSLRGAEDAPVTLHHIGHGVPGGEAEFEARLEAMAAAGHPVALVTRGEMGNYALLDTRATTGLYTEYLWGGPQGDALFDSIPRNEIFYQAIA</sequence>
<keyword evidence="1" id="KW-0223">Dioxygenase</keyword>
<dbReference type="STRING" id="439228.SAMN06295920_102185"/>
<accession>A0A1T5ASA9</accession>
<dbReference type="RefSeq" id="WP_235862596.1">
    <property type="nucleotide sequence ID" value="NZ_FUYM01000002.1"/>
</dbReference>
<organism evidence="1 2">
    <name type="scientific">Rhizorhabdus histidinilytica</name>
    <dbReference type="NCBI Taxonomy" id="439228"/>
    <lineage>
        <taxon>Bacteria</taxon>
        <taxon>Pseudomonadati</taxon>
        <taxon>Pseudomonadota</taxon>
        <taxon>Alphaproteobacteria</taxon>
        <taxon>Sphingomonadales</taxon>
        <taxon>Sphingomonadaceae</taxon>
        <taxon>Rhizorhabdus</taxon>
    </lineage>
</organism>
<dbReference type="AlphaFoldDB" id="A0A1T5ASA9"/>
<reference evidence="2" key="1">
    <citation type="submission" date="2017-02" db="EMBL/GenBank/DDBJ databases">
        <authorList>
            <person name="Varghese N."/>
            <person name="Submissions S."/>
        </authorList>
    </citation>
    <scope>NUCLEOTIDE SEQUENCE [LARGE SCALE GENOMIC DNA]</scope>
    <source>
        <strain evidence="2">UM2</strain>
    </source>
</reference>
<dbReference type="GO" id="GO:0051213">
    <property type="term" value="F:dioxygenase activity"/>
    <property type="evidence" value="ECO:0007669"/>
    <property type="project" value="UniProtKB-KW"/>
</dbReference>
<proteinExistence type="predicted"/>
<gene>
    <name evidence="1" type="ORF">SAMN06295920_102185</name>
</gene>
<dbReference type="InterPro" id="IPR029068">
    <property type="entry name" value="Glyas_Bleomycin-R_OHBP_Dase"/>
</dbReference>
<dbReference type="EMBL" id="FUYM01000002">
    <property type="protein sequence ID" value="SKB37785.1"/>
    <property type="molecule type" value="Genomic_DNA"/>
</dbReference>
<name>A0A1T5ASA9_9SPHN</name>
<dbReference type="Proteomes" id="UP000189818">
    <property type="component" value="Unassembled WGS sequence"/>
</dbReference>
<evidence type="ECO:0000313" key="2">
    <source>
        <dbReference type="Proteomes" id="UP000189818"/>
    </source>
</evidence>
<keyword evidence="1" id="KW-0560">Oxidoreductase</keyword>
<dbReference type="Gene3D" id="3.10.180.10">
    <property type="entry name" value="2,3-Dihydroxybiphenyl 1,2-Dioxygenase, domain 1"/>
    <property type="match status" value="1"/>
</dbReference>
<protein>
    <submittedName>
        <fullName evidence="1">Glyoxalase/Bleomycin resistance protein/Dioxygenase superfamily protein</fullName>
    </submittedName>
</protein>
<evidence type="ECO:0000313" key="1">
    <source>
        <dbReference type="EMBL" id="SKB37785.1"/>
    </source>
</evidence>
<keyword evidence="2" id="KW-1185">Reference proteome</keyword>
<dbReference type="Pfam" id="PF13669">
    <property type="entry name" value="Glyoxalase_4"/>
    <property type="match status" value="1"/>
</dbReference>